<keyword evidence="1" id="KW-1133">Transmembrane helix</keyword>
<feature type="transmembrane region" description="Helical" evidence="1">
    <location>
        <begin position="66"/>
        <end position="85"/>
    </location>
</feature>
<dbReference type="OrthoDB" id="5792277at2759"/>
<keyword evidence="1" id="KW-0812">Transmembrane</keyword>
<evidence type="ECO:0000313" key="3">
    <source>
        <dbReference type="Proteomes" id="UP000050761"/>
    </source>
</evidence>
<accession>A0A3P8BQ39</accession>
<dbReference type="AlphaFoldDB" id="A0A3P8BQ39"/>
<keyword evidence="1" id="KW-0472">Membrane</keyword>
<name>A0A3P8BQ39_HELPZ</name>
<reference evidence="4" key="2">
    <citation type="submission" date="2019-09" db="UniProtKB">
        <authorList>
            <consortium name="WormBaseParasite"/>
        </authorList>
    </citation>
    <scope>IDENTIFICATION</scope>
</reference>
<feature type="transmembrane region" description="Helical" evidence="1">
    <location>
        <begin position="226"/>
        <end position="247"/>
    </location>
</feature>
<proteinExistence type="predicted"/>
<evidence type="ECO:0000313" key="2">
    <source>
        <dbReference type="EMBL" id="VDP07784.1"/>
    </source>
</evidence>
<evidence type="ECO:0000313" key="4">
    <source>
        <dbReference type="WBParaSite" id="HPBE_0001704401-mRNA-1"/>
    </source>
</evidence>
<organism evidence="2">
    <name type="scientific">Heligmosomoides polygyrus</name>
    <name type="common">Parasitic roundworm</name>
    <dbReference type="NCBI Taxonomy" id="6339"/>
    <lineage>
        <taxon>Eukaryota</taxon>
        <taxon>Metazoa</taxon>
        <taxon>Ecdysozoa</taxon>
        <taxon>Nematoda</taxon>
        <taxon>Chromadorea</taxon>
        <taxon>Rhabditida</taxon>
        <taxon>Rhabditina</taxon>
        <taxon>Rhabditomorpha</taxon>
        <taxon>Strongyloidea</taxon>
        <taxon>Heligmosomidae</taxon>
        <taxon>Heligmosomoides</taxon>
    </lineage>
</organism>
<sequence>MDIFAAETLSTRPPSIPNMAENRLFKQLECCKYRVGISVGEAIKKAYRVKTRILSTELYHTLRVRVSYNVVLATIVALTCCLHLLRLGLHKNKAYNHCRVHSSSAAHREQPASPSSDLITYPFEIQTYGSGITQDLFEDFVPKNRRDVSLVTLMSFFVRRAEISSLIINMRNANKFTPSFFAKGTFHVSHLSACQLNIAYPKPTNANEVVEFRNTWMRLLYDRRSFQNFVIAATSFYPALLCITSTMDNFFLPMFNPHTKKNLSV</sequence>
<evidence type="ECO:0000256" key="1">
    <source>
        <dbReference type="SAM" id="Phobius"/>
    </source>
</evidence>
<reference evidence="2 3" key="1">
    <citation type="submission" date="2018-11" db="EMBL/GenBank/DDBJ databases">
        <authorList>
            <consortium name="Pathogen Informatics"/>
        </authorList>
    </citation>
    <scope>NUCLEOTIDE SEQUENCE [LARGE SCALE GENOMIC DNA]</scope>
</reference>
<gene>
    <name evidence="2" type="ORF">HPBE_LOCUS17043</name>
</gene>
<keyword evidence="3" id="KW-1185">Reference proteome</keyword>
<dbReference type="EMBL" id="UZAH01029768">
    <property type="protein sequence ID" value="VDP07784.1"/>
    <property type="molecule type" value="Genomic_DNA"/>
</dbReference>
<dbReference type="Proteomes" id="UP000050761">
    <property type="component" value="Unassembled WGS sequence"/>
</dbReference>
<protein>
    <submittedName>
        <fullName evidence="4">Transmembrane protein 231</fullName>
    </submittedName>
</protein>
<dbReference type="WBParaSite" id="HPBE_0001704401-mRNA-1">
    <property type="protein sequence ID" value="HPBE_0001704401-mRNA-1"/>
    <property type="gene ID" value="HPBE_0001704401"/>
</dbReference>